<reference evidence="3" key="1">
    <citation type="journal article" date="2011" name="Proc. Natl. Acad. Sci. U.S.A.">
        <title>Obligate biotrophy features unraveled by the genomic analysis of rust fungi.</title>
        <authorList>
            <person name="Duplessis S."/>
            <person name="Cuomo C.A."/>
            <person name="Lin Y.-C."/>
            <person name="Aerts A."/>
            <person name="Tisserant E."/>
            <person name="Veneault-Fourrey C."/>
            <person name="Joly D.L."/>
            <person name="Hacquard S."/>
            <person name="Amselem J."/>
            <person name="Cantarel B.L."/>
            <person name="Chiu R."/>
            <person name="Coutinho P.M."/>
            <person name="Feau N."/>
            <person name="Field M."/>
            <person name="Frey P."/>
            <person name="Gelhaye E."/>
            <person name="Goldberg J."/>
            <person name="Grabherr M.G."/>
            <person name="Kodira C.D."/>
            <person name="Kohler A."/>
            <person name="Kuees U."/>
            <person name="Lindquist E.A."/>
            <person name="Lucas S.M."/>
            <person name="Mago R."/>
            <person name="Mauceli E."/>
            <person name="Morin E."/>
            <person name="Murat C."/>
            <person name="Pangilinan J.L."/>
            <person name="Park R."/>
            <person name="Pearson M."/>
            <person name="Quesneville H."/>
            <person name="Rouhier N."/>
            <person name="Sakthikumar S."/>
            <person name="Salamov A.A."/>
            <person name="Schmutz J."/>
            <person name="Selles B."/>
            <person name="Shapiro H."/>
            <person name="Tanguay P."/>
            <person name="Tuskan G.A."/>
            <person name="Henrissat B."/>
            <person name="Van de Peer Y."/>
            <person name="Rouze P."/>
            <person name="Ellis J.G."/>
            <person name="Dodds P.N."/>
            <person name="Schein J.E."/>
            <person name="Zhong S."/>
            <person name="Hamelin R.C."/>
            <person name="Grigoriev I.V."/>
            <person name="Szabo L.J."/>
            <person name="Martin F."/>
        </authorList>
    </citation>
    <scope>NUCLEOTIDE SEQUENCE [LARGE SCALE GENOMIC DNA]</scope>
    <source>
        <strain evidence="3">98AG31 / pathotype 3-4-7</strain>
    </source>
</reference>
<dbReference type="AlphaFoldDB" id="F4RC28"/>
<dbReference type="KEGG" id="mlr:MELLADRAFT_103665"/>
<name>F4RC28_MELLP</name>
<feature type="compositionally biased region" description="Low complexity" evidence="1">
    <location>
        <begin position="216"/>
        <end position="233"/>
    </location>
</feature>
<evidence type="ECO:0000256" key="1">
    <source>
        <dbReference type="SAM" id="MobiDB-lite"/>
    </source>
</evidence>
<feature type="region of interest" description="Disordered" evidence="1">
    <location>
        <begin position="204"/>
        <end position="233"/>
    </location>
</feature>
<proteinExistence type="predicted"/>
<evidence type="ECO:0000313" key="2">
    <source>
        <dbReference type="EMBL" id="EGG10234.1"/>
    </source>
</evidence>
<dbReference type="Proteomes" id="UP000001072">
    <property type="component" value="Unassembled WGS sequence"/>
</dbReference>
<dbReference type="GeneID" id="18922045"/>
<dbReference type="HOGENOM" id="CLU_1190138_0_0_1"/>
<dbReference type="STRING" id="747676.F4RC28"/>
<dbReference type="OrthoDB" id="2335338at2759"/>
<gene>
    <name evidence="2" type="ORF">MELLADRAFT_103665</name>
</gene>
<dbReference type="eggNOG" id="KOG0553">
    <property type="taxonomic scope" value="Eukaryota"/>
</dbReference>
<protein>
    <submittedName>
        <fullName evidence="2">Uncharacterized protein</fullName>
    </submittedName>
</protein>
<evidence type="ECO:0000313" key="3">
    <source>
        <dbReference type="Proteomes" id="UP000001072"/>
    </source>
</evidence>
<dbReference type="RefSeq" id="XP_007406535.1">
    <property type="nucleotide sequence ID" value="XM_007406473.1"/>
</dbReference>
<accession>F4RC28</accession>
<keyword evidence="3" id="KW-1185">Reference proteome</keyword>
<sequence>MIADAAKNKGSSWFCQYVPANSLCVQWSKFLIKMVHAPVLLEKFLIYVAMQCISEAFEVEWSPDSTSPLTMKPGNLLSVFEVFVKTQKKVNDTIRKSLATAKSKAKLTSSTSRGPDGSSSLPGGAGAMPDLASMMGQGGGGMPDLSALMNNPMMAQMAQSMMANGGLERMMQNPMVQQMMNSMGGGGGGMPDLSALMNNPAAREAAASLMGGSGTGSSNRNNANNPSNDNMFS</sequence>
<dbReference type="EMBL" id="GL883095">
    <property type="protein sequence ID" value="EGG10234.1"/>
    <property type="molecule type" value="Genomic_DNA"/>
</dbReference>
<feature type="compositionally biased region" description="Low complexity" evidence="1">
    <location>
        <begin position="101"/>
        <end position="120"/>
    </location>
</feature>
<dbReference type="InParanoid" id="F4RC28"/>
<dbReference type="VEuPathDB" id="FungiDB:MELLADRAFT_103665"/>
<feature type="region of interest" description="Disordered" evidence="1">
    <location>
        <begin position="101"/>
        <end position="132"/>
    </location>
</feature>
<organism evidence="3">
    <name type="scientific">Melampsora larici-populina (strain 98AG31 / pathotype 3-4-7)</name>
    <name type="common">Poplar leaf rust fungus</name>
    <dbReference type="NCBI Taxonomy" id="747676"/>
    <lineage>
        <taxon>Eukaryota</taxon>
        <taxon>Fungi</taxon>
        <taxon>Dikarya</taxon>
        <taxon>Basidiomycota</taxon>
        <taxon>Pucciniomycotina</taxon>
        <taxon>Pucciniomycetes</taxon>
        <taxon>Pucciniales</taxon>
        <taxon>Melampsoraceae</taxon>
        <taxon>Melampsora</taxon>
    </lineage>
</organism>